<dbReference type="Pfam" id="PF04101">
    <property type="entry name" value="Glyco_tran_28_C"/>
    <property type="match status" value="1"/>
</dbReference>
<comment type="similarity">
    <text evidence="2">Belongs to the glycosyltransferase 28 family.</text>
</comment>
<sequence>MRGLLLTGRFGGGHRSVCRALEDELAHRGIEMESVDLLEYSLPHASALLYGGYARMAAHMSALCRLYSRFNDRHLRDVPAPLPGFFAARLYELCCEKRPDFLLSVLPLCSQIASQMKRRYGSDVTLVSCVTDISDNAEWINTGTDCYLVGSESVREALVRKGVRAQDILPAGIPVRRGFSPAAYRVSDGESRLLVMGGADGCLPRGMGFYQQLAALPGVRTTVLTGGNRVLYRKLQGRFATIEAVEYTDDVAHYMRRSDAILTKPGGVSVFEAIRVNCPLLLLPAKLSQERANAAFVESRRMGRVLSAGGAAIAAQIGAVLSEGETLRGMRENMRAFSSGLDGAAFDALLARPIICFTPVAPQEGAAIGRVWNAGRI</sequence>
<evidence type="ECO:0000256" key="3">
    <source>
        <dbReference type="ARBA" id="ARBA00022676"/>
    </source>
</evidence>
<evidence type="ECO:0000256" key="4">
    <source>
        <dbReference type="ARBA" id="ARBA00022679"/>
    </source>
</evidence>
<evidence type="ECO:0000313" key="7">
    <source>
        <dbReference type="EMBL" id="MBC8535196.1"/>
    </source>
</evidence>
<gene>
    <name evidence="7" type="ORF">H8695_00595</name>
</gene>
<keyword evidence="8" id="KW-1185">Reference proteome</keyword>
<feature type="domain" description="Diacylglycerol glucosyltransferase N-terminal" evidence="6">
    <location>
        <begin position="14"/>
        <end position="175"/>
    </location>
</feature>
<dbReference type="EMBL" id="JACRSP010000001">
    <property type="protein sequence ID" value="MBC8535196.1"/>
    <property type="molecule type" value="Genomic_DNA"/>
</dbReference>
<name>A0A926DCA7_9FIRM</name>
<keyword evidence="3" id="KW-0328">Glycosyltransferase</keyword>
<dbReference type="Gene3D" id="3.40.50.2000">
    <property type="entry name" value="Glycogen Phosphorylase B"/>
    <property type="match status" value="1"/>
</dbReference>
<dbReference type="GO" id="GO:0016758">
    <property type="term" value="F:hexosyltransferase activity"/>
    <property type="evidence" value="ECO:0007669"/>
    <property type="project" value="InterPro"/>
</dbReference>
<dbReference type="InterPro" id="IPR050519">
    <property type="entry name" value="Glycosyltransf_28_UgtP"/>
</dbReference>
<dbReference type="Pfam" id="PF06925">
    <property type="entry name" value="MGDG_synth"/>
    <property type="match status" value="1"/>
</dbReference>
<comment type="caution">
    <text evidence="7">The sequence shown here is derived from an EMBL/GenBank/DDBJ whole genome shotgun (WGS) entry which is preliminary data.</text>
</comment>
<evidence type="ECO:0000313" key="8">
    <source>
        <dbReference type="Proteomes" id="UP000620366"/>
    </source>
</evidence>
<keyword evidence="4" id="KW-0808">Transferase</keyword>
<evidence type="ECO:0000259" key="6">
    <source>
        <dbReference type="Pfam" id="PF06925"/>
    </source>
</evidence>
<evidence type="ECO:0000259" key="5">
    <source>
        <dbReference type="Pfam" id="PF04101"/>
    </source>
</evidence>
<dbReference type="Proteomes" id="UP000620366">
    <property type="component" value="Unassembled WGS sequence"/>
</dbReference>
<dbReference type="GO" id="GO:0016020">
    <property type="term" value="C:membrane"/>
    <property type="evidence" value="ECO:0007669"/>
    <property type="project" value="UniProtKB-SubCell"/>
</dbReference>
<reference evidence="7" key="1">
    <citation type="submission" date="2020-08" db="EMBL/GenBank/DDBJ databases">
        <title>Genome public.</title>
        <authorList>
            <person name="Liu C."/>
            <person name="Sun Q."/>
        </authorList>
    </citation>
    <scope>NUCLEOTIDE SEQUENCE</scope>
    <source>
        <strain evidence="7">BX7</strain>
    </source>
</reference>
<protein>
    <submittedName>
        <fullName evidence="7">UDP-diphospho-muramoylpentapeptide beta-N-acetylglucosaminyltransferase</fullName>
    </submittedName>
</protein>
<dbReference type="InterPro" id="IPR009695">
    <property type="entry name" value="Diacylglyc_glucosyltr_N"/>
</dbReference>
<accession>A0A926DCA7</accession>
<dbReference type="PANTHER" id="PTHR43025">
    <property type="entry name" value="MONOGALACTOSYLDIACYLGLYCEROL SYNTHASE"/>
    <property type="match status" value="1"/>
</dbReference>
<organism evidence="7 8">
    <name type="scientific">Feifania hominis</name>
    <dbReference type="NCBI Taxonomy" id="2763660"/>
    <lineage>
        <taxon>Bacteria</taxon>
        <taxon>Bacillati</taxon>
        <taxon>Bacillota</taxon>
        <taxon>Clostridia</taxon>
        <taxon>Eubacteriales</taxon>
        <taxon>Feifaniaceae</taxon>
        <taxon>Feifania</taxon>
    </lineage>
</organism>
<feature type="domain" description="Glycosyl transferase family 28 C-terminal" evidence="5">
    <location>
        <begin position="240"/>
        <end position="330"/>
    </location>
</feature>
<dbReference type="InterPro" id="IPR007235">
    <property type="entry name" value="Glyco_trans_28_C"/>
</dbReference>
<comment type="subcellular location">
    <subcellularLocation>
        <location evidence="1">Membrane</location>
    </subcellularLocation>
</comment>
<proteinExistence type="inferred from homology"/>
<dbReference type="GO" id="GO:0009247">
    <property type="term" value="P:glycolipid biosynthetic process"/>
    <property type="evidence" value="ECO:0007669"/>
    <property type="project" value="InterPro"/>
</dbReference>
<evidence type="ECO:0000256" key="2">
    <source>
        <dbReference type="ARBA" id="ARBA00006962"/>
    </source>
</evidence>
<dbReference type="AlphaFoldDB" id="A0A926DCA7"/>
<evidence type="ECO:0000256" key="1">
    <source>
        <dbReference type="ARBA" id="ARBA00004370"/>
    </source>
</evidence>
<dbReference type="PANTHER" id="PTHR43025:SF3">
    <property type="entry name" value="MONOGALACTOSYLDIACYLGLYCEROL SYNTHASE 1, CHLOROPLASTIC"/>
    <property type="match status" value="1"/>
</dbReference>
<dbReference type="SUPFAM" id="SSF53756">
    <property type="entry name" value="UDP-Glycosyltransferase/glycogen phosphorylase"/>
    <property type="match status" value="1"/>
</dbReference>
<dbReference type="RefSeq" id="WP_249298832.1">
    <property type="nucleotide sequence ID" value="NZ_JACRSP010000001.1"/>
</dbReference>